<comment type="caution">
    <text evidence="2">The sequence shown here is derived from an EMBL/GenBank/DDBJ whole genome shotgun (WGS) entry which is preliminary data.</text>
</comment>
<dbReference type="PANTHER" id="PTHR35998">
    <property type="entry name" value="OS02G0127900 PROTEIN"/>
    <property type="match status" value="1"/>
</dbReference>
<feature type="region of interest" description="Disordered" evidence="1">
    <location>
        <begin position="86"/>
        <end position="137"/>
    </location>
</feature>
<feature type="compositionally biased region" description="Polar residues" evidence="1">
    <location>
        <begin position="95"/>
        <end position="116"/>
    </location>
</feature>
<sequence length="194" mass="22992">MVLWEITLGTAYFLGLKRTYKLALKVQRRLVGPKHPKIRQFLQRKTRSVFDVALKVHREVQQRDIEVGRNLGNWILRWLDKMKPGAQIRAGKPTNPDNNKVNPTKEQLTNTCNQKPPQRHETSNIKNMDQEPPGRRHFSSRQYCHAAYPNGAIMMRPVGINTQYRHFNSFELRNTRLRFDGVIRNDIMWWMMQK</sequence>
<dbReference type="Proteomes" id="UP001229421">
    <property type="component" value="Unassembled WGS sequence"/>
</dbReference>
<dbReference type="EMBL" id="JAUHHV010000007">
    <property type="protein sequence ID" value="KAK1418979.1"/>
    <property type="molecule type" value="Genomic_DNA"/>
</dbReference>
<protein>
    <submittedName>
        <fullName evidence="2">Uncharacterized protein</fullName>
    </submittedName>
</protein>
<accession>A0AAD8KA76</accession>
<gene>
    <name evidence="2" type="ORF">QVD17_28133</name>
</gene>
<dbReference type="AlphaFoldDB" id="A0AAD8KA76"/>
<feature type="compositionally biased region" description="Basic and acidic residues" evidence="1">
    <location>
        <begin position="118"/>
        <end position="134"/>
    </location>
</feature>
<evidence type="ECO:0000313" key="3">
    <source>
        <dbReference type="Proteomes" id="UP001229421"/>
    </source>
</evidence>
<reference evidence="2" key="1">
    <citation type="journal article" date="2023" name="bioRxiv">
        <title>Improved chromosome-level genome assembly for marigold (Tagetes erecta).</title>
        <authorList>
            <person name="Jiang F."/>
            <person name="Yuan L."/>
            <person name="Wang S."/>
            <person name="Wang H."/>
            <person name="Xu D."/>
            <person name="Wang A."/>
            <person name="Fan W."/>
        </authorList>
    </citation>
    <scope>NUCLEOTIDE SEQUENCE</scope>
    <source>
        <strain evidence="2">WSJ</strain>
        <tissue evidence="2">Leaf</tissue>
    </source>
</reference>
<evidence type="ECO:0000256" key="1">
    <source>
        <dbReference type="SAM" id="MobiDB-lite"/>
    </source>
</evidence>
<dbReference type="PANTHER" id="PTHR35998:SF1">
    <property type="entry name" value="OS02G0127900 PROTEIN"/>
    <property type="match status" value="1"/>
</dbReference>
<name>A0AAD8KA76_TARER</name>
<keyword evidence="3" id="KW-1185">Reference proteome</keyword>
<organism evidence="2 3">
    <name type="scientific">Tagetes erecta</name>
    <name type="common">African marigold</name>
    <dbReference type="NCBI Taxonomy" id="13708"/>
    <lineage>
        <taxon>Eukaryota</taxon>
        <taxon>Viridiplantae</taxon>
        <taxon>Streptophyta</taxon>
        <taxon>Embryophyta</taxon>
        <taxon>Tracheophyta</taxon>
        <taxon>Spermatophyta</taxon>
        <taxon>Magnoliopsida</taxon>
        <taxon>eudicotyledons</taxon>
        <taxon>Gunneridae</taxon>
        <taxon>Pentapetalae</taxon>
        <taxon>asterids</taxon>
        <taxon>campanulids</taxon>
        <taxon>Asterales</taxon>
        <taxon>Asteraceae</taxon>
        <taxon>Asteroideae</taxon>
        <taxon>Heliantheae alliance</taxon>
        <taxon>Tageteae</taxon>
        <taxon>Tagetes</taxon>
    </lineage>
</organism>
<evidence type="ECO:0000313" key="2">
    <source>
        <dbReference type="EMBL" id="KAK1418979.1"/>
    </source>
</evidence>
<proteinExistence type="predicted"/>